<comment type="caution">
    <text evidence="2">The sequence shown here is derived from an EMBL/GenBank/DDBJ whole genome shotgun (WGS) entry which is preliminary data.</text>
</comment>
<evidence type="ECO:0000256" key="1">
    <source>
        <dbReference type="SAM" id="Phobius"/>
    </source>
</evidence>
<evidence type="ECO:0000313" key="2">
    <source>
        <dbReference type="EMBL" id="EJZ12327.1"/>
    </source>
</evidence>
<dbReference type="HOGENOM" id="CLU_116321_1_0_11"/>
<sequence>MEGSVDLASWIVGLSLIVLTIAIHTVGVVVMAFHMEARIRRRFGMRTFGSRRAISIVSSSIGLVALTLAVLHGLEGVLWASAYRWLGAFDSFTDASVYSLSTMVSLDVPGLVLPERLRLISTLEAVNGVLLFGISTAFMFAVMQAYFLTFFRRQRGNADERTDQQPRTPW</sequence>
<feature type="transmembrane region" description="Helical" evidence="1">
    <location>
        <begin position="129"/>
        <end position="151"/>
    </location>
</feature>
<dbReference type="Proteomes" id="UP000006072">
    <property type="component" value="Unassembled WGS sequence"/>
</dbReference>
<dbReference type="EMBL" id="ALQA01000003">
    <property type="protein sequence ID" value="EJZ12327.1"/>
    <property type="molecule type" value="Genomic_DNA"/>
</dbReference>
<name>K0UYV6_MYCVA</name>
<keyword evidence="1" id="KW-1133">Transmembrane helix</keyword>
<reference evidence="2 3" key="1">
    <citation type="journal article" date="2012" name="J. Bacteriol.">
        <title>Complete Genome Sequence of Mycobacterium vaccae Type Strain ATCC 25954.</title>
        <authorList>
            <person name="Ho Y.S."/>
            <person name="Adroub S.A."/>
            <person name="Abadi M."/>
            <person name="Al Alwan B."/>
            <person name="Alkhateeb R."/>
            <person name="Gao G."/>
            <person name="Ragab A."/>
            <person name="Ali S."/>
            <person name="van Soolingen D."/>
            <person name="Bitter W."/>
            <person name="Pain A."/>
            <person name="Abdallah A.M."/>
        </authorList>
    </citation>
    <scope>NUCLEOTIDE SEQUENCE [LARGE SCALE GENOMIC DNA]</scope>
    <source>
        <strain evidence="2 3">ATCC 25954</strain>
    </source>
</reference>
<gene>
    <name evidence="2" type="ORF">MVAC_01944</name>
</gene>
<protein>
    <recommendedName>
        <fullName evidence="4">Ion transport 2 domain-containing protein</fullName>
    </recommendedName>
</protein>
<keyword evidence="1" id="KW-0812">Transmembrane</keyword>
<feature type="transmembrane region" description="Helical" evidence="1">
    <location>
        <begin position="53"/>
        <end position="74"/>
    </location>
</feature>
<dbReference type="AlphaFoldDB" id="K0UYV6"/>
<keyword evidence="3" id="KW-1185">Reference proteome</keyword>
<evidence type="ECO:0008006" key="4">
    <source>
        <dbReference type="Google" id="ProtNLM"/>
    </source>
</evidence>
<keyword evidence="1" id="KW-0472">Membrane</keyword>
<evidence type="ECO:0000313" key="3">
    <source>
        <dbReference type="Proteomes" id="UP000006072"/>
    </source>
</evidence>
<feature type="transmembrane region" description="Helical" evidence="1">
    <location>
        <begin position="12"/>
        <end position="33"/>
    </location>
</feature>
<dbReference type="eggNOG" id="ENOG5031WGW">
    <property type="taxonomic scope" value="Bacteria"/>
</dbReference>
<accession>K0UYV6</accession>
<proteinExistence type="predicted"/>
<organism evidence="2 3">
    <name type="scientific">Mycolicibacterium vaccae ATCC 25954</name>
    <dbReference type="NCBI Taxonomy" id="1194972"/>
    <lineage>
        <taxon>Bacteria</taxon>
        <taxon>Bacillati</taxon>
        <taxon>Actinomycetota</taxon>
        <taxon>Actinomycetes</taxon>
        <taxon>Mycobacteriales</taxon>
        <taxon>Mycobacteriaceae</taxon>
        <taxon>Mycolicibacterium</taxon>
    </lineage>
</organism>
<dbReference type="PATRIC" id="fig|1194972.3.peg.396"/>